<protein>
    <recommendedName>
        <fullName evidence="3">Phosphate transport regulator</fullName>
    </recommendedName>
</protein>
<evidence type="ECO:0008006" key="3">
    <source>
        <dbReference type="Google" id="ProtNLM"/>
    </source>
</evidence>
<evidence type="ECO:0000313" key="2">
    <source>
        <dbReference type="Proteomes" id="UP000599523"/>
    </source>
</evidence>
<keyword evidence="2" id="KW-1185">Reference proteome</keyword>
<dbReference type="Proteomes" id="UP000599523">
    <property type="component" value="Unassembled WGS sequence"/>
</dbReference>
<proteinExistence type="predicted"/>
<gene>
    <name evidence="1" type="ORF">GPA21_19465</name>
</gene>
<accession>A0A972JA27</accession>
<name>A0A972JA27_9RHOO</name>
<evidence type="ECO:0000313" key="1">
    <source>
        <dbReference type="EMBL" id="NMG05121.1"/>
    </source>
</evidence>
<sequence length="649" mass="71702">MVVKSKIILALGEDAIAMPALVNAALAANDRLKYRFALLQAARAHALHPDQNHACLRGERLACGIEAAELDSVVLGAARENGGFRIPQATALLGGICEDMQEMLAPFEGGTNLVPELQPQGLRDRFELLLADLEMPDHEVVDDSLIALLTSGRRETGDSLHLLVMDTHKALNRLQVELAAEEIDGAAVYGIDDSDRAVIKAFMAGLRRTAALKFDHPGLGTTATRSGEKLVIQNDIGTTDAHVLVVHVIGSRVSVTYTDVHLQRLLFFQGLFKGWKVDWEDARSRADQSMEDGVYHLSVGSHEGRDHEGCLRFLEYLGSRLVYLIDWNKARKQLKLFVPKGDARELLAWAADNDHGHMAFLRCGGQQMLFELLELVGRGAFRYGEALHQIVGIERARSFLQFALRICSAAMLTGRQVDLVRDELRAELIGYFRSAEQGLFDLLVEHACITVEIAACLRDGWLETDDAGFHGAMRARAARAKVWERQADEIVIRIRDAASRAQAEGIPLELVRMADDVPDELEEAAFHCSLLPGGRSAHKAMSAIATLQGLTLSATQEYVKALLAARSFKQGGAREDMQDFFESVHRVMDLERLADDALRQVRRDLLGGAIDTRELYVLDAIAANLERATDALMHSVQWLRDRMLAQSVA</sequence>
<dbReference type="InterPro" id="IPR038078">
    <property type="entry name" value="PhoU-like_sf"/>
</dbReference>
<comment type="caution">
    <text evidence="1">The sequence shown here is derived from an EMBL/GenBank/DDBJ whole genome shotgun (WGS) entry which is preliminary data.</text>
</comment>
<organism evidence="1 2">
    <name type="scientific">Azoarcus taiwanensis</name>
    <dbReference type="NCBI Taxonomy" id="666964"/>
    <lineage>
        <taxon>Bacteria</taxon>
        <taxon>Pseudomonadati</taxon>
        <taxon>Pseudomonadota</taxon>
        <taxon>Betaproteobacteria</taxon>
        <taxon>Rhodocyclales</taxon>
        <taxon>Zoogloeaceae</taxon>
        <taxon>Azoarcus</taxon>
    </lineage>
</organism>
<reference evidence="1" key="1">
    <citation type="submission" date="2019-12" db="EMBL/GenBank/DDBJ databases">
        <title>Comparative genomics gives insights into the taxonomy of the Azoarcus-Aromatoleum group and reveals separate origins of nif in the plant-associated Azoarcus and non-plant-associated Aromatoleum sub-groups.</title>
        <authorList>
            <person name="Lafos M."/>
            <person name="Maluk M."/>
            <person name="Batista M."/>
            <person name="Junghare M."/>
            <person name="Carmona M."/>
            <person name="Faoro H."/>
            <person name="Cruz L.M."/>
            <person name="Battistoni F."/>
            <person name="De Souza E."/>
            <person name="Pedrosa F."/>
            <person name="Chen W.-M."/>
            <person name="Poole P.S."/>
            <person name="Dixon R.A."/>
            <person name="James E.K."/>
        </authorList>
    </citation>
    <scope>NUCLEOTIDE SEQUENCE</scope>
    <source>
        <strain evidence="1">NSC3</strain>
    </source>
</reference>
<dbReference type="AlphaFoldDB" id="A0A972JA27"/>
<dbReference type="Gene3D" id="1.20.58.220">
    <property type="entry name" value="Phosphate transport system protein phou homolog 2, domain 2"/>
    <property type="match status" value="1"/>
</dbReference>
<dbReference type="RefSeq" id="WP_168989733.1">
    <property type="nucleotide sequence ID" value="NZ_CAWPHM010000126.1"/>
</dbReference>
<dbReference type="EMBL" id="WTVM01000213">
    <property type="protein sequence ID" value="NMG05121.1"/>
    <property type="molecule type" value="Genomic_DNA"/>
</dbReference>